<keyword evidence="3" id="KW-1185">Reference proteome</keyword>
<dbReference type="GO" id="GO:0004252">
    <property type="term" value="F:serine-type endopeptidase activity"/>
    <property type="evidence" value="ECO:0007669"/>
    <property type="project" value="InterPro"/>
</dbReference>
<gene>
    <name evidence="2" type="ORF">DFL_000419</name>
</gene>
<dbReference type="VEuPathDB" id="FungiDB:DFL_000419"/>
<dbReference type="SUPFAM" id="SSF52743">
    <property type="entry name" value="Subtilisin-like"/>
    <property type="match status" value="1"/>
</dbReference>
<evidence type="ECO:0008006" key="4">
    <source>
        <dbReference type="Google" id="ProtNLM"/>
    </source>
</evidence>
<organism evidence="2 3">
    <name type="scientific">Arthrobotrys flagrans</name>
    <name type="common">Nematode-trapping fungus</name>
    <name type="synonym">Trichothecium flagrans</name>
    <dbReference type="NCBI Taxonomy" id="97331"/>
    <lineage>
        <taxon>Eukaryota</taxon>
        <taxon>Fungi</taxon>
        <taxon>Dikarya</taxon>
        <taxon>Ascomycota</taxon>
        <taxon>Pezizomycotina</taxon>
        <taxon>Orbiliomycetes</taxon>
        <taxon>Orbiliales</taxon>
        <taxon>Orbiliaceae</taxon>
        <taxon>Arthrobotrys</taxon>
    </lineage>
</organism>
<evidence type="ECO:0000313" key="3">
    <source>
        <dbReference type="Proteomes" id="UP000283090"/>
    </source>
</evidence>
<dbReference type="InterPro" id="IPR036852">
    <property type="entry name" value="Peptidase_S8/S53_dom_sf"/>
</dbReference>
<dbReference type="GeneID" id="93582730"/>
<proteinExistence type="predicted"/>
<dbReference type="RefSeq" id="XP_067494953.1">
    <property type="nucleotide sequence ID" value="XM_067633241.1"/>
</dbReference>
<dbReference type="AlphaFoldDB" id="A0A437ADQ3"/>
<accession>A0A437ADQ3</accession>
<protein>
    <recommendedName>
        <fullName evidence="4">Peptidase S8/S53 domain-containing protein</fullName>
    </recommendedName>
</protein>
<dbReference type="GO" id="GO:0006508">
    <property type="term" value="P:proteolysis"/>
    <property type="evidence" value="ECO:0007669"/>
    <property type="project" value="InterPro"/>
</dbReference>
<evidence type="ECO:0000256" key="1">
    <source>
        <dbReference type="SAM" id="MobiDB-lite"/>
    </source>
</evidence>
<dbReference type="EMBL" id="SAEB01000001">
    <property type="protein sequence ID" value="RVD89409.1"/>
    <property type="molecule type" value="Genomic_DNA"/>
</dbReference>
<feature type="region of interest" description="Disordered" evidence="1">
    <location>
        <begin position="205"/>
        <end position="245"/>
    </location>
</feature>
<comment type="caution">
    <text evidence="2">The sequence shown here is derived from an EMBL/GenBank/DDBJ whole genome shotgun (WGS) entry which is preliminary data.</text>
</comment>
<reference evidence="2 3" key="1">
    <citation type="submission" date="2019-01" db="EMBL/GenBank/DDBJ databases">
        <title>Intercellular communication is required for trap formation in the nematode-trapping fungus Duddingtonia flagrans.</title>
        <authorList>
            <person name="Youssar L."/>
            <person name="Wernet V."/>
            <person name="Hensel N."/>
            <person name="Hildebrandt H.-G."/>
            <person name="Fischer R."/>
        </authorList>
    </citation>
    <scope>NUCLEOTIDE SEQUENCE [LARGE SCALE GENOMIC DNA]</scope>
    <source>
        <strain evidence="2 3">CBS H-5679</strain>
    </source>
</reference>
<dbReference type="Proteomes" id="UP000283090">
    <property type="component" value="Unassembled WGS sequence"/>
</dbReference>
<evidence type="ECO:0000313" key="2">
    <source>
        <dbReference type="EMBL" id="RVD89409.1"/>
    </source>
</evidence>
<sequence>MAIRRHILNRRKEDPTHKAIIHLGANIFEYRTEQEQEIYYWDDEELQFTKNEKLWIGRVSSLADEALQSLLMLENTIIVTDAGIWKKGIPIVTWPAIHGPLFKSLVVVGSVDTAGNLAFHREEDFVKVYAIGYGVEVPFFRRRNDFSVLQNGYESAKDSRHAAAAIVGILATHLSSNKDWDTTAAVDKLYNDAYSRVRNGPKVAWTGVRPPTAGCKRQREDEDGEEGDKKVKLEDSECSGDQIQS</sequence>
<name>A0A437ADQ3_ARTFL</name>
<dbReference type="OrthoDB" id="1896086at2759"/>